<organism evidence="1">
    <name type="scientific">Anguilla anguilla</name>
    <name type="common">European freshwater eel</name>
    <name type="synonym">Muraena anguilla</name>
    <dbReference type="NCBI Taxonomy" id="7936"/>
    <lineage>
        <taxon>Eukaryota</taxon>
        <taxon>Metazoa</taxon>
        <taxon>Chordata</taxon>
        <taxon>Craniata</taxon>
        <taxon>Vertebrata</taxon>
        <taxon>Euteleostomi</taxon>
        <taxon>Actinopterygii</taxon>
        <taxon>Neopterygii</taxon>
        <taxon>Teleostei</taxon>
        <taxon>Anguilliformes</taxon>
        <taxon>Anguillidae</taxon>
        <taxon>Anguilla</taxon>
    </lineage>
</organism>
<reference evidence="1" key="2">
    <citation type="journal article" date="2015" name="Fish Shellfish Immunol.">
        <title>Early steps in the European eel (Anguilla anguilla)-Vibrio vulnificus interaction in the gills: Role of the RtxA13 toxin.</title>
        <authorList>
            <person name="Callol A."/>
            <person name="Pajuelo D."/>
            <person name="Ebbesson L."/>
            <person name="Teles M."/>
            <person name="MacKenzie S."/>
            <person name="Amaro C."/>
        </authorList>
    </citation>
    <scope>NUCLEOTIDE SEQUENCE</scope>
</reference>
<dbReference type="AlphaFoldDB" id="A0A0E9WTT2"/>
<accession>A0A0E9WTT2</accession>
<name>A0A0E9WTT2_ANGAN</name>
<sequence>MTVRFPEFSIYWSYCMLSITDSYRTMKTSLSSETLSLC</sequence>
<dbReference type="EMBL" id="GBXM01015694">
    <property type="protein sequence ID" value="JAH92883.1"/>
    <property type="molecule type" value="Transcribed_RNA"/>
</dbReference>
<reference evidence="1" key="1">
    <citation type="submission" date="2014-11" db="EMBL/GenBank/DDBJ databases">
        <authorList>
            <person name="Amaro Gonzalez C."/>
        </authorList>
    </citation>
    <scope>NUCLEOTIDE SEQUENCE</scope>
</reference>
<proteinExistence type="predicted"/>
<evidence type="ECO:0000313" key="1">
    <source>
        <dbReference type="EMBL" id="JAH92883.1"/>
    </source>
</evidence>
<protein>
    <submittedName>
        <fullName evidence="1">Uncharacterized protein</fullName>
    </submittedName>
</protein>